<dbReference type="InterPro" id="IPR000421">
    <property type="entry name" value="FA58C"/>
</dbReference>
<feature type="region of interest" description="Disordered" evidence="2">
    <location>
        <begin position="37"/>
        <end position="60"/>
    </location>
</feature>
<proteinExistence type="predicted"/>
<keyword evidence="1" id="KW-0378">Hydrolase</keyword>
<evidence type="ECO:0000259" key="3">
    <source>
        <dbReference type="PROSITE" id="PS50022"/>
    </source>
</evidence>
<dbReference type="Pfam" id="PF03632">
    <property type="entry name" value="Glyco_hydro_65m"/>
    <property type="match status" value="1"/>
</dbReference>
<comment type="caution">
    <text evidence="4">The sequence shown here is derived from an EMBL/GenBank/DDBJ whole genome shotgun (WGS) entry which is preliminary data.</text>
</comment>
<dbReference type="InterPro" id="IPR037018">
    <property type="entry name" value="GH65_N"/>
</dbReference>
<dbReference type="Gene3D" id="2.70.98.40">
    <property type="entry name" value="Glycoside hydrolase, family 65, N-terminal domain"/>
    <property type="match status" value="1"/>
</dbReference>
<name>A0ABW7X3J5_9NOCA</name>
<dbReference type="InterPro" id="IPR005195">
    <property type="entry name" value="Glyco_hydro_65_M"/>
</dbReference>
<dbReference type="RefSeq" id="WP_397093131.1">
    <property type="nucleotide sequence ID" value="NZ_JBIRYO010000012.1"/>
</dbReference>
<dbReference type="PANTHER" id="PTHR11051">
    <property type="entry name" value="GLYCOSYL HYDROLASE-RELATED"/>
    <property type="match status" value="1"/>
</dbReference>
<dbReference type="SUPFAM" id="SSF49785">
    <property type="entry name" value="Galactose-binding domain-like"/>
    <property type="match status" value="1"/>
</dbReference>
<protein>
    <submittedName>
        <fullName evidence="4">Discoidin domain-containing protein</fullName>
    </submittedName>
</protein>
<dbReference type="InterPro" id="IPR005196">
    <property type="entry name" value="Glyco_hydro_65_N"/>
</dbReference>
<dbReference type="InterPro" id="IPR011013">
    <property type="entry name" value="Gal_mutarotase_sf_dom"/>
</dbReference>
<dbReference type="SUPFAM" id="SSF48208">
    <property type="entry name" value="Six-hairpin glycosidases"/>
    <property type="match status" value="1"/>
</dbReference>
<accession>A0ABW7X3J5</accession>
<sequence>MPFSARPFRPILLAIAVGMVLALVTAVALVVGPGRGEPGSDAACPGAGDETTEWTPSNTDVDAPIDGHPFVGNGYLGLRVPPRGFGYMATDEPTGWPLYTPAYDGAFVAGLYGHSPGVADDREVAAAIPNWSGLLIGVGDETYSPATPAARITNFAQTLHLRCGLVRTEATWTTADGRATDLVYDVVTARHDQHVGAVRLRVTPRWSGELVLTDLLDGAGARRIVPAGAGSRGDAAVGVGFRTAGTEVAGSVVSVLDVGPDAAIAPSPPRDDLSASQRARITMREGESYTAAKFVGVDTARTAADPAASALAAARRAADGGWAALLTETTATWADLWRGDVEIPGEPDVQSWARGALYSLYSASNPAQDNSLSPTGLSSDNYAGAVFWDADIWMFPALLHFAPELARSVVDYRYKTLPAAKDNARRLGFPGAFYPWTSATDGDLDECHSWDPPHCLIQIHLQGDVSLAAWQYYLATGDTGYLRERGWPIMSAVAEFWSARVTPNPDGSFSLRDIAGPDEYSNGVDDGVYTNAVAALALRNAVRAAEILGVPHPAEWTTVADGLRMPFDAAHGVFAQFDGYAGTPIKQADTVLLIYPLEWPMPADVAARVLEYYSVRTDPDGPAMTDSVHAIDAAHLGVPGCATHTFLDRAARPFVRPPFGQFAEARGAKAGVRDPLAGAPAFTFTTAAGGFLQSLTSGLLGLRLRADAVEVNPTLPPQFERGVLLRGMHWKGGTFDAEIGAERTTVTVTGGDPMPLRTPSGTRTAAIGDSVTMETRRPDRAPTDNLARCRPVTGSSTEAGRYPDAAVDGDAATGWAPDGTYGSLTVDLGESALVERVWSRWGEPAPAKSTIAVSDDGHRWATVTADPSTGALTEPLAARFVRLEVTGADSAAPPNVRELEISGSRD</sequence>
<dbReference type="InterPro" id="IPR008979">
    <property type="entry name" value="Galactose-bd-like_sf"/>
</dbReference>
<dbReference type="Pfam" id="PF03633">
    <property type="entry name" value="Glyco_hydro_65C"/>
    <property type="match status" value="1"/>
</dbReference>
<evidence type="ECO:0000313" key="5">
    <source>
        <dbReference type="Proteomes" id="UP001611415"/>
    </source>
</evidence>
<dbReference type="Gene3D" id="2.60.120.260">
    <property type="entry name" value="Galactose-binding domain-like"/>
    <property type="match status" value="1"/>
</dbReference>
<dbReference type="Gene3D" id="2.60.420.10">
    <property type="entry name" value="Maltose phosphorylase, domain 3"/>
    <property type="match status" value="1"/>
</dbReference>
<gene>
    <name evidence="4" type="ORF">ACH49W_20095</name>
</gene>
<dbReference type="EMBL" id="JBIRYO010000012">
    <property type="protein sequence ID" value="MFI2475679.1"/>
    <property type="molecule type" value="Genomic_DNA"/>
</dbReference>
<dbReference type="InterPro" id="IPR005194">
    <property type="entry name" value="Glyco_hydro_65_C"/>
</dbReference>
<keyword evidence="5" id="KW-1185">Reference proteome</keyword>
<dbReference type="InterPro" id="IPR008928">
    <property type="entry name" value="6-hairpin_glycosidase_sf"/>
</dbReference>
<evidence type="ECO:0000256" key="2">
    <source>
        <dbReference type="SAM" id="MobiDB-lite"/>
    </source>
</evidence>
<feature type="region of interest" description="Disordered" evidence="2">
    <location>
        <begin position="774"/>
        <end position="804"/>
    </location>
</feature>
<dbReference type="PROSITE" id="PS50022">
    <property type="entry name" value="FA58C_3"/>
    <property type="match status" value="1"/>
</dbReference>
<dbReference type="InterPro" id="IPR012341">
    <property type="entry name" value="6hp_glycosidase-like_sf"/>
</dbReference>
<dbReference type="Gene3D" id="1.50.10.10">
    <property type="match status" value="1"/>
</dbReference>
<evidence type="ECO:0000256" key="1">
    <source>
        <dbReference type="ARBA" id="ARBA00023295"/>
    </source>
</evidence>
<dbReference type="Proteomes" id="UP001611415">
    <property type="component" value="Unassembled WGS sequence"/>
</dbReference>
<feature type="domain" description="F5/8 type C" evidence="3">
    <location>
        <begin position="775"/>
        <end position="904"/>
    </location>
</feature>
<dbReference type="Pfam" id="PF03636">
    <property type="entry name" value="Glyco_hydro_65N"/>
    <property type="match status" value="1"/>
</dbReference>
<reference evidence="4 5" key="1">
    <citation type="submission" date="2024-10" db="EMBL/GenBank/DDBJ databases">
        <title>The Natural Products Discovery Center: Release of the First 8490 Sequenced Strains for Exploring Actinobacteria Biosynthetic Diversity.</title>
        <authorList>
            <person name="Kalkreuter E."/>
            <person name="Kautsar S.A."/>
            <person name="Yang D."/>
            <person name="Bader C.D."/>
            <person name="Teijaro C.N."/>
            <person name="Fluegel L."/>
            <person name="Davis C.M."/>
            <person name="Simpson J.R."/>
            <person name="Lauterbach L."/>
            <person name="Steele A.D."/>
            <person name="Gui C."/>
            <person name="Meng S."/>
            <person name="Li G."/>
            <person name="Viehrig K."/>
            <person name="Ye F."/>
            <person name="Su P."/>
            <person name="Kiefer A.F."/>
            <person name="Nichols A."/>
            <person name="Cepeda A.J."/>
            <person name="Yan W."/>
            <person name="Fan B."/>
            <person name="Jiang Y."/>
            <person name="Adhikari A."/>
            <person name="Zheng C.-J."/>
            <person name="Schuster L."/>
            <person name="Cowan T.M."/>
            <person name="Smanski M.J."/>
            <person name="Chevrette M.G."/>
            <person name="De Carvalho L.P.S."/>
            <person name="Shen B."/>
        </authorList>
    </citation>
    <scope>NUCLEOTIDE SEQUENCE [LARGE SCALE GENOMIC DNA]</scope>
    <source>
        <strain evidence="4 5">NPDC019275</strain>
    </source>
</reference>
<keyword evidence="1" id="KW-0326">Glycosidase</keyword>
<evidence type="ECO:0000313" key="4">
    <source>
        <dbReference type="EMBL" id="MFI2475679.1"/>
    </source>
</evidence>
<dbReference type="PANTHER" id="PTHR11051:SF8">
    <property type="entry name" value="PROTEIN-GLUCOSYLGALACTOSYLHYDROXYLYSINE GLUCOSIDASE"/>
    <property type="match status" value="1"/>
</dbReference>
<dbReference type="Pfam" id="PF00754">
    <property type="entry name" value="F5_F8_type_C"/>
    <property type="match status" value="1"/>
</dbReference>
<dbReference type="SUPFAM" id="SSF74650">
    <property type="entry name" value="Galactose mutarotase-like"/>
    <property type="match status" value="1"/>
</dbReference>
<organism evidence="4 5">
    <name type="scientific">Nocardia xishanensis</name>
    <dbReference type="NCBI Taxonomy" id="238964"/>
    <lineage>
        <taxon>Bacteria</taxon>
        <taxon>Bacillati</taxon>
        <taxon>Actinomycetota</taxon>
        <taxon>Actinomycetes</taxon>
        <taxon>Mycobacteriales</taxon>
        <taxon>Nocardiaceae</taxon>
        <taxon>Nocardia</taxon>
    </lineage>
</organism>